<organism evidence="3 4">
    <name type="scientific">Tothia fuscella</name>
    <dbReference type="NCBI Taxonomy" id="1048955"/>
    <lineage>
        <taxon>Eukaryota</taxon>
        <taxon>Fungi</taxon>
        <taxon>Dikarya</taxon>
        <taxon>Ascomycota</taxon>
        <taxon>Pezizomycotina</taxon>
        <taxon>Dothideomycetes</taxon>
        <taxon>Pleosporomycetidae</taxon>
        <taxon>Venturiales</taxon>
        <taxon>Cylindrosympodiaceae</taxon>
        <taxon>Tothia</taxon>
    </lineage>
</organism>
<sequence length="206" mass="24318">MEDPVAEIPHIIHLLTQSPPATQLSTLNRYFTPTASFTHPFVRTGSWDHGNGWNSRWATSRIYRWYKIMSPKIWLDVTSVAMDKQNNILYVGVSQTFRIFIFVPLGYRADVNLTSKLMLTYYEDEKKYYIASQDDLYQSDEFTKFIWFGIWRFVWFWQVISAWVCVFLAIFAAPLSWAEDTWHIQEVEENSSTTSDLQVVDDLERD</sequence>
<evidence type="ECO:0000259" key="2">
    <source>
        <dbReference type="Pfam" id="PF24840"/>
    </source>
</evidence>
<proteinExistence type="predicted"/>
<dbReference type="PANTHER" id="PTHR35393">
    <property type="entry name" value="CHROMOSOME 1, WHOLE GENOME SHOTGUN SEQUENCE"/>
    <property type="match status" value="1"/>
</dbReference>
<protein>
    <recommendedName>
        <fullName evidence="2">SigF-like NTF2-like domain-containing protein</fullName>
    </recommendedName>
</protein>
<keyword evidence="1" id="KW-0812">Transmembrane</keyword>
<feature type="transmembrane region" description="Helical" evidence="1">
    <location>
        <begin position="155"/>
        <end position="175"/>
    </location>
</feature>
<keyword evidence="1" id="KW-1133">Transmembrane helix</keyword>
<feature type="domain" description="SigF-like NTF2-like" evidence="2">
    <location>
        <begin position="1"/>
        <end position="173"/>
    </location>
</feature>
<dbReference type="EMBL" id="MU007030">
    <property type="protein sequence ID" value="KAF2431716.1"/>
    <property type="molecule type" value="Genomic_DNA"/>
</dbReference>
<comment type="caution">
    <text evidence="3">The sequence shown here is derived from an EMBL/GenBank/DDBJ whole genome shotgun (WGS) entry which is preliminary data.</text>
</comment>
<dbReference type="Pfam" id="PF24840">
    <property type="entry name" value="NTF2_SigF"/>
    <property type="match status" value="1"/>
</dbReference>
<evidence type="ECO:0000313" key="4">
    <source>
        <dbReference type="Proteomes" id="UP000800235"/>
    </source>
</evidence>
<evidence type="ECO:0000256" key="1">
    <source>
        <dbReference type="SAM" id="Phobius"/>
    </source>
</evidence>
<dbReference type="InterPro" id="IPR057514">
    <property type="entry name" value="NTF2_SigF"/>
</dbReference>
<reference evidence="3" key="1">
    <citation type="journal article" date="2020" name="Stud. Mycol.">
        <title>101 Dothideomycetes genomes: a test case for predicting lifestyles and emergence of pathogens.</title>
        <authorList>
            <person name="Haridas S."/>
            <person name="Albert R."/>
            <person name="Binder M."/>
            <person name="Bloem J."/>
            <person name="Labutti K."/>
            <person name="Salamov A."/>
            <person name="Andreopoulos B."/>
            <person name="Baker S."/>
            <person name="Barry K."/>
            <person name="Bills G."/>
            <person name="Bluhm B."/>
            <person name="Cannon C."/>
            <person name="Castanera R."/>
            <person name="Culley D."/>
            <person name="Daum C."/>
            <person name="Ezra D."/>
            <person name="Gonzalez J."/>
            <person name="Henrissat B."/>
            <person name="Kuo A."/>
            <person name="Liang C."/>
            <person name="Lipzen A."/>
            <person name="Lutzoni F."/>
            <person name="Magnuson J."/>
            <person name="Mondo S."/>
            <person name="Nolan M."/>
            <person name="Ohm R."/>
            <person name="Pangilinan J."/>
            <person name="Park H.-J."/>
            <person name="Ramirez L."/>
            <person name="Alfaro M."/>
            <person name="Sun H."/>
            <person name="Tritt A."/>
            <person name="Yoshinaga Y."/>
            <person name="Zwiers L.-H."/>
            <person name="Turgeon B."/>
            <person name="Goodwin S."/>
            <person name="Spatafora J."/>
            <person name="Crous P."/>
            <person name="Grigoriev I."/>
        </authorList>
    </citation>
    <scope>NUCLEOTIDE SEQUENCE</scope>
    <source>
        <strain evidence="3">CBS 130266</strain>
    </source>
</reference>
<keyword evidence="4" id="KW-1185">Reference proteome</keyword>
<name>A0A9P4NU23_9PEZI</name>
<dbReference type="AlphaFoldDB" id="A0A9P4NU23"/>
<keyword evidence="1" id="KW-0472">Membrane</keyword>
<accession>A0A9P4NU23</accession>
<dbReference type="OrthoDB" id="2344312at2759"/>
<dbReference type="PANTHER" id="PTHR35393:SF1">
    <property type="entry name" value="SNOAL-LIKE DOMAIN-CONTAINING PROTEIN"/>
    <property type="match status" value="1"/>
</dbReference>
<dbReference type="Proteomes" id="UP000800235">
    <property type="component" value="Unassembled WGS sequence"/>
</dbReference>
<gene>
    <name evidence="3" type="ORF">EJ08DRAFT_174147</name>
</gene>
<evidence type="ECO:0000313" key="3">
    <source>
        <dbReference type="EMBL" id="KAF2431716.1"/>
    </source>
</evidence>